<keyword evidence="1" id="KW-1133">Transmembrane helix</keyword>
<dbReference type="RefSeq" id="WP_189569439.1">
    <property type="nucleotide sequence ID" value="NZ_BMXI01000006.1"/>
</dbReference>
<keyword evidence="1" id="KW-0472">Membrane</keyword>
<sequence>MKFKALAALFLFALLMGPGPGAMLIDGTAENPAIWFGIPALYLWTLLWFAVMAGCVVTAAQTIWKNDAE</sequence>
<organism evidence="2 3">
    <name type="scientific">Roseibacillus persicicus</name>
    <dbReference type="NCBI Taxonomy" id="454148"/>
    <lineage>
        <taxon>Bacteria</taxon>
        <taxon>Pseudomonadati</taxon>
        <taxon>Verrucomicrobiota</taxon>
        <taxon>Verrucomicrobiia</taxon>
        <taxon>Verrucomicrobiales</taxon>
        <taxon>Verrucomicrobiaceae</taxon>
        <taxon>Roseibacillus</taxon>
    </lineage>
</organism>
<dbReference type="EMBL" id="BMXI01000006">
    <property type="protein sequence ID" value="GHC50883.1"/>
    <property type="molecule type" value="Genomic_DNA"/>
</dbReference>
<evidence type="ECO:0000313" key="2">
    <source>
        <dbReference type="EMBL" id="GHC50883.1"/>
    </source>
</evidence>
<protein>
    <recommendedName>
        <fullName evidence="4">DUF3311 domain-containing protein</fullName>
    </recommendedName>
</protein>
<accession>A0A918TLB5</accession>
<keyword evidence="1" id="KW-0812">Transmembrane</keyword>
<feature type="transmembrane region" description="Helical" evidence="1">
    <location>
        <begin position="34"/>
        <end position="60"/>
    </location>
</feature>
<evidence type="ECO:0000256" key="1">
    <source>
        <dbReference type="SAM" id="Phobius"/>
    </source>
</evidence>
<evidence type="ECO:0008006" key="4">
    <source>
        <dbReference type="Google" id="ProtNLM"/>
    </source>
</evidence>
<comment type="caution">
    <text evidence="2">The sequence shown here is derived from an EMBL/GenBank/DDBJ whole genome shotgun (WGS) entry which is preliminary data.</text>
</comment>
<name>A0A918TLB5_9BACT</name>
<gene>
    <name evidence="2" type="ORF">GCM10007100_16300</name>
</gene>
<reference evidence="2" key="2">
    <citation type="submission" date="2020-09" db="EMBL/GenBank/DDBJ databases">
        <authorList>
            <person name="Sun Q."/>
            <person name="Kim S."/>
        </authorList>
    </citation>
    <scope>NUCLEOTIDE SEQUENCE</scope>
    <source>
        <strain evidence="2">KCTC 12988</strain>
    </source>
</reference>
<reference evidence="2" key="1">
    <citation type="journal article" date="2014" name="Int. J. Syst. Evol. Microbiol.">
        <title>Complete genome sequence of Corynebacterium casei LMG S-19264T (=DSM 44701T), isolated from a smear-ripened cheese.</title>
        <authorList>
            <consortium name="US DOE Joint Genome Institute (JGI-PGF)"/>
            <person name="Walter F."/>
            <person name="Albersmeier A."/>
            <person name="Kalinowski J."/>
            <person name="Ruckert C."/>
        </authorList>
    </citation>
    <scope>NUCLEOTIDE SEQUENCE</scope>
    <source>
        <strain evidence="2">KCTC 12988</strain>
    </source>
</reference>
<dbReference type="AlphaFoldDB" id="A0A918TLB5"/>
<dbReference type="Proteomes" id="UP000644507">
    <property type="component" value="Unassembled WGS sequence"/>
</dbReference>
<keyword evidence="3" id="KW-1185">Reference proteome</keyword>
<evidence type="ECO:0000313" key="3">
    <source>
        <dbReference type="Proteomes" id="UP000644507"/>
    </source>
</evidence>
<proteinExistence type="predicted"/>